<evidence type="ECO:0000313" key="1">
    <source>
        <dbReference type="EMBL" id="MFE1355296.1"/>
    </source>
</evidence>
<sequence>MTVLQTCRRHPTAGRFLATCSGCAQELYDIQARNEALAAARHIHAHSISAHTETVTSARITGYRLIITTAPLDTHDTYALDIYRRATDDERAYPRDDETDGWIWISSSIAADPAEQQQQLHTALAQYTPRTTSVLEAL</sequence>
<gene>
    <name evidence="1" type="ORF">ACFW6T_25220</name>
</gene>
<accession>A0ABW6GRI9</accession>
<keyword evidence="2" id="KW-1185">Reference proteome</keyword>
<comment type="caution">
    <text evidence="1">The sequence shown here is derived from an EMBL/GenBank/DDBJ whole genome shotgun (WGS) entry which is preliminary data.</text>
</comment>
<dbReference type="EMBL" id="JBHYPX010000058">
    <property type="protein sequence ID" value="MFE1355296.1"/>
    <property type="molecule type" value="Genomic_DNA"/>
</dbReference>
<name>A0ABW6GRI9_9ACTN</name>
<dbReference type="RefSeq" id="WP_380329406.1">
    <property type="nucleotide sequence ID" value="NZ_JBHYPW010000056.1"/>
</dbReference>
<organism evidence="1 2">
    <name type="scientific">Kitasatospora phosalacinea</name>
    <dbReference type="NCBI Taxonomy" id="2065"/>
    <lineage>
        <taxon>Bacteria</taxon>
        <taxon>Bacillati</taxon>
        <taxon>Actinomycetota</taxon>
        <taxon>Actinomycetes</taxon>
        <taxon>Kitasatosporales</taxon>
        <taxon>Streptomycetaceae</taxon>
        <taxon>Kitasatospora</taxon>
    </lineage>
</organism>
<reference evidence="1 2" key="1">
    <citation type="submission" date="2024-09" db="EMBL/GenBank/DDBJ databases">
        <title>The Natural Products Discovery Center: Release of the First 8490 Sequenced Strains for Exploring Actinobacteria Biosynthetic Diversity.</title>
        <authorList>
            <person name="Kalkreuter E."/>
            <person name="Kautsar S.A."/>
            <person name="Yang D."/>
            <person name="Bader C.D."/>
            <person name="Teijaro C.N."/>
            <person name="Fluegel L."/>
            <person name="Davis C.M."/>
            <person name="Simpson J.R."/>
            <person name="Lauterbach L."/>
            <person name="Steele A.D."/>
            <person name="Gui C."/>
            <person name="Meng S."/>
            <person name="Li G."/>
            <person name="Viehrig K."/>
            <person name="Ye F."/>
            <person name="Su P."/>
            <person name="Kiefer A.F."/>
            <person name="Nichols A."/>
            <person name="Cepeda A.J."/>
            <person name="Yan W."/>
            <person name="Fan B."/>
            <person name="Jiang Y."/>
            <person name="Adhikari A."/>
            <person name="Zheng C.-J."/>
            <person name="Schuster L."/>
            <person name="Cowan T.M."/>
            <person name="Smanski M.J."/>
            <person name="Chevrette M.G."/>
            <person name="De Carvalho L.P.S."/>
            <person name="Shen B."/>
        </authorList>
    </citation>
    <scope>NUCLEOTIDE SEQUENCE [LARGE SCALE GENOMIC DNA]</scope>
    <source>
        <strain evidence="1 2">NPDC058753</strain>
    </source>
</reference>
<proteinExistence type="predicted"/>
<protein>
    <submittedName>
        <fullName evidence="1">Uncharacterized protein</fullName>
    </submittedName>
</protein>
<dbReference type="Proteomes" id="UP001599542">
    <property type="component" value="Unassembled WGS sequence"/>
</dbReference>
<evidence type="ECO:0000313" key="2">
    <source>
        <dbReference type="Proteomes" id="UP001599542"/>
    </source>
</evidence>